<comment type="caution">
    <text evidence="8">The sequence shown here is derived from an EMBL/GenBank/DDBJ whole genome shotgun (WGS) entry which is preliminary data.</text>
</comment>
<keyword evidence="2" id="KW-0813">Transport</keyword>
<keyword evidence="6 7" id="KW-0472">Membrane</keyword>
<sequence length="540" mass="61782">MNTIPMGTIIKYTCVALFTYDILKAIKVYFKFYEDLQTILDQTWTPTFDPLLESIKNQPIVKQHFGENIEYDSGKTISVKCLDSVLNIKGLLWAKPFIFQNHLTKKQKTLTRPKAVIQELKVTNQFPLVVPNNDQELPVFFYSEARKLLSAPIKGSKNSGTIEVDLYSNFGSWKIKNVNLKVNDTTIQLVKPDIPSKVKEYKMIDTFSSLLPISMIMIGCCSNVVSLELIIKQSSSQGNLITFSQFLFVALMSFFTNIRWKKIDRLLWIPVGMKPRKIPLSYYLLMVAIFFVVSTLNNLALKFDISLPFHMIFRSSSLLSTVVIGALFWRKSYTMKQIASLLMVTIGITVATLNSMPNKPETKVIIDPPNVFNFLIGITMLTIAMFMSSVLGLVQEHSYKLYGKECHTETIFYTHLFSLPFFILLKDDLIEHIQINNQSPLIMIPYIESQIPTLWFYLLVNVITQYICIQGVFILTGKTSTLTCTLVISIRKFISIIISVIYFNNPFTPKLWLCTALVFLGSFIYSDPFKKKPSTQKKTQ</sequence>
<dbReference type="STRING" id="361077.A0A152A2R1"/>
<dbReference type="SUPFAM" id="SSF103481">
    <property type="entry name" value="Multidrug resistance efflux transporter EmrE"/>
    <property type="match status" value="2"/>
</dbReference>
<dbReference type="Pfam" id="PF08449">
    <property type="entry name" value="UAA"/>
    <property type="match status" value="1"/>
</dbReference>
<feature type="transmembrane region" description="Helical" evidence="7">
    <location>
        <begin position="371"/>
        <end position="394"/>
    </location>
</feature>
<evidence type="ECO:0000313" key="8">
    <source>
        <dbReference type="EMBL" id="KYR00528.1"/>
    </source>
</evidence>
<evidence type="ECO:0000256" key="1">
    <source>
        <dbReference type="ARBA" id="ARBA00004127"/>
    </source>
</evidence>
<feature type="transmembrane region" description="Helical" evidence="7">
    <location>
        <begin position="509"/>
        <end position="526"/>
    </location>
</feature>
<dbReference type="OrthoDB" id="999962at2759"/>
<protein>
    <submittedName>
        <fullName evidence="8">Uncharacterized protein</fullName>
    </submittedName>
</protein>
<feature type="transmembrane region" description="Helical" evidence="7">
    <location>
        <begin position="307"/>
        <end position="329"/>
    </location>
</feature>
<dbReference type="InParanoid" id="A0A152A2R1"/>
<keyword evidence="3" id="KW-0762">Sugar transport</keyword>
<feature type="transmembrane region" description="Helical" evidence="7">
    <location>
        <begin position="454"/>
        <end position="475"/>
    </location>
</feature>
<dbReference type="InterPro" id="IPR013657">
    <property type="entry name" value="SCL35B1-4/HUT1"/>
</dbReference>
<dbReference type="GO" id="GO:0005464">
    <property type="term" value="F:UDP-xylose transmembrane transporter activity"/>
    <property type="evidence" value="ECO:0007669"/>
    <property type="project" value="TreeGrafter"/>
</dbReference>
<feature type="transmembrane region" description="Helical" evidence="7">
    <location>
        <begin position="338"/>
        <end position="356"/>
    </location>
</feature>
<dbReference type="GO" id="GO:0000139">
    <property type="term" value="C:Golgi membrane"/>
    <property type="evidence" value="ECO:0007669"/>
    <property type="project" value="TreeGrafter"/>
</dbReference>
<evidence type="ECO:0000256" key="5">
    <source>
        <dbReference type="ARBA" id="ARBA00022989"/>
    </source>
</evidence>
<organism evidence="8 9">
    <name type="scientific">Tieghemostelium lacteum</name>
    <name type="common">Slime mold</name>
    <name type="synonym">Dictyostelium lacteum</name>
    <dbReference type="NCBI Taxonomy" id="361077"/>
    <lineage>
        <taxon>Eukaryota</taxon>
        <taxon>Amoebozoa</taxon>
        <taxon>Evosea</taxon>
        <taxon>Eumycetozoa</taxon>
        <taxon>Dictyostelia</taxon>
        <taxon>Dictyosteliales</taxon>
        <taxon>Raperosteliaceae</taxon>
        <taxon>Tieghemostelium</taxon>
    </lineage>
</organism>
<evidence type="ECO:0000256" key="6">
    <source>
        <dbReference type="ARBA" id="ARBA00023136"/>
    </source>
</evidence>
<evidence type="ECO:0000313" key="9">
    <source>
        <dbReference type="Proteomes" id="UP000076078"/>
    </source>
</evidence>
<dbReference type="EMBL" id="LODT01000013">
    <property type="protein sequence ID" value="KYR00528.1"/>
    <property type="molecule type" value="Genomic_DNA"/>
</dbReference>
<proteinExistence type="predicted"/>
<keyword evidence="4 7" id="KW-0812">Transmembrane</keyword>
<keyword evidence="5 7" id="KW-1133">Transmembrane helix</keyword>
<evidence type="ECO:0000256" key="7">
    <source>
        <dbReference type="SAM" id="Phobius"/>
    </source>
</evidence>
<dbReference type="AlphaFoldDB" id="A0A152A2R1"/>
<dbReference type="PANTHER" id="PTHR10778">
    <property type="entry name" value="SOLUTE CARRIER FAMILY 35 MEMBER B"/>
    <property type="match status" value="1"/>
</dbReference>
<dbReference type="GO" id="GO:0005462">
    <property type="term" value="F:UDP-N-acetylglucosamine transmembrane transporter activity"/>
    <property type="evidence" value="ECO:0007669"/>
    <property type="project" value="TreeGrafter"/>
</dbReference>
<evidence type="ECO:0000256" key="3">
    <source>
        <dbReference type="ARBA" id="ARBA00022597"/>
    </source>
</evidence>
<dbReference type="PANTHER" id="PTHR10778:SF4">
    <property type="entry name" value="NUCLEOTIDE SUGAR TRANSPORTER SLC35B4"/>
    <property type="match status" value="1"/>
</dbReference>
<evidence type="ECO:0000256" key="2">
    <source>
        <dbReference type="ARBA" id="ARBA00022448"/>
    </source>
</evidence>
<feature type="transmembrane region" description="Helical" evidence="7">
    <location>
        <begin position="243"/>
        <end position="260"/>
    </location>
</feature>
<dbReference type="FunCoup" id="A0A152A2R1">
    <property type="interactions" value="40"/>
</dbReference>
<accession>A0A152A2R1</accession>
<keyword evidence="9" id="KW-1185">Reference proteome</keyword>
<comment type="subcellular location">
    <subcellularLocation>
        <location evidence="1">Endomembrane system</location>
        <topology evidence="1">Multi-pass membrane protein</topology>
    </subcellularLocation>
</comment>
<gene>
    <name evidence="8" type="ORF">DLAC_02539</name>
</gene>
<dbReference type="Proteomes" id="UP000076078">
    <property type="component" value="Unassembled WGS sequence"/>
</dbReference>
<feature type="transmembrane region" description="Helical" evidence="7">
    <location>
        <begin position="482"/>
        <end position="503"/>
    </location>
</feature>
<feature type="transmembrane region" description="Helical" evidence="7">
    <location>
        <begin position="209"/>
        <end position="231"/>
    </location>
</feature>
<name>A0A152A2R1_TIELA</name>
<evidence type="ECO:0000256" key="4">
    <source>
        <dbReference type="ARBA" id="ARBA00022692"/>
    </source>
</evidence>
<dbReference type="GO" id="GO:0005789">
    <property type="term" value="C:endoplasmic reticulum membrane"/>
    <property type="evidence" value="ECO:0007669"/>
    <property type="project" value="TreeGrafter"/>
</dbReference>
<dbReference type="InterPro" id="IPR037185">
    <property type="entry name" value="EmrE-like"/>
</dbReference>
<reference evidence="8 9" key="1">
    <citation type="submission" date="2015-12" db="EMBL/GenBank/DDBJ databases">
        <title>Dictyostelia acquired genes for synthesis and detection of signals that induce cell-type specialization by lateral gene transfer from prokaryotes.</title>
        <authorList>
            <person name="Gloeckner G."/>
            <person name="Schaap P."/>
        </authorList>
    </citation>
    <scope>NUCLEOTIDE SEQUENCE [LARGE SCALE GENOMIC DNA]</scope>
    <source>
        <strain evidence="8 9">TK</strain>
    </source>
</reference>
<feature type="transmembrane region" description="Helical" evidence="7">
    <location>
        <begin position="280"/>
        <end position="301"/>
    </location>
</feature>